<dbReference type="InterPro" id="IPR038718">
    <property type="entry name" value="SNF2-like_sf"/>
</dbReference>
<dbReference type="Proteomes" id="UP000559027">
    <property type="component" value="Unassembled WGS sequence"/>
</dbReference>
<dbReference type="OrthoDB" id="3270319at2759"/>
<keyword evidence="2" id="KW-0067">ATP-binding</keyword>
<proteinExistence type="predicted"/>
<dbReference type="Pfam" id="PF00176">
    <property type="entry name" value="SNF2-rel_dom"/>
    <property type="match status" value="1"/>
</dbReference>
<feature type="domain" description="Helicase ATP-binding" evidence="3">
    <location>
        <begin position="424"/>
        <end position="635"/>
    </location>
</feature>
<evidence type="ECO:0000256" key="2">
    <source>
        <dbReference type="ARBA" id="ARBA00022840"/>
    </source>
</evidence>
<feature type="non-terminal residue" evidence="4">
    <location>
        <position position="1"/>
    </location>
</feature>
<gene>
    <name evidence="4" type="ORF">D9756_011277</name>
</gene>
<evidence type="ECO:0000313" key="5">
    <source>
        <dbReference type="Proteomes" id="UP000559027"/>
    </source>
</evidence>
<dbReference type="InterPro" id="IPR000330">
    <property type="entry name" value="SNF2_N"/>
</dbReference>
<comment type="caution">
    <text evidence="4">The sequence shown here is derived from an EMBL/GenBank/DDBJ whole genome shotgun (WGS) entry which is preliminary data.</text>
</comment>
<keyword evidence="5" id="KW-1185">Reference proteome</keyword>
<evidence type="ECO:0000259" key="3">
    <source>
        <dbReference type="PROSITE" id="PS51192"/>
    </source>
</evidence>
<dbReference type="GO" id="GO:0005524">
    <property type="term" value="F:ATP binding"/>
    <property type="evidence" value="ECO:0007669"/>
    <property type="project" value="InterPro"/>
</dbReference>
<dbReference type="PROSITE" id="PS51192">
    <property type="entry name" value="HELICASE_ATP_BIND_1"/>
    <property type="match status" value="1"/>
</dbReference>
<dbReference type="InterPro" id="IPR027417">
    <property type="entry name" value="P-loop_NTPase"/>
</dbReference>
<keyword evidence="1" id="KW-0547">Nucleotide-binding</keyword>
<evidence type="ECO:0000256" key="1">
    <source>
        <dbReference type="ARBA" id="ARBA00022741"/>
    </source>
</evidence>
<organism evidence="4 5">
    <name type="scientific">Leucocoprinus leucothites</name>
    <dbReference type="NCBI Taxonomy" id="201217"/>
    <lineage>
        <taxon>Eukaryota</taxon>
        <taxon>Fungi</taxon>
        <taxon>Dikarya</taxon>
        <taxon>Basidiomycota</taxon>
        <taxon>Agaricomycotina</taxon>
        <taxon>Agaricomycetes</taxon>
        <taxon>Agaricomycetidae</taxon>
        <taxon>Agaricales</taxon>
        <taxon>Agaricineae</taxon>
        <taxon>Agaricaceae</taxon>
        <taxon>Leucocoprinus</taxon>
    </lineage>
</organism>
<name>A0A8H5CP49_9AGAR</name>
<evidence type="ECO:0000313" key="4">
    <source>
        <dbReference type="EMBL" id="KAF5344438.1"/>
    </source>
</evidence>
<dbReference type="PANTHER" id="PTHR10799">
    <property type="entry name" value="SNF2/RAD54 HELICASE FAMILY"/>
    <property type="match status" value="1"/>
</dbReference>
<protein>
    <recommendedName>
        <fullName evidence="3">Helicase ATP-binding domain-containing protein</fullName>
    </recommendedName>
</protein>
<sequence length="635" mass="71457">MPSHTAASGLIKLYELDGAPWKWPAWQERTGVLHGLFPDDDKHLPPGWSRQDARDVKAYFQAYIELKREDRKIQFATRPKGGGANFPGRAIWNAFVSRHWNRWGLHSVIVEEIREFDIHPTSVIARDSSLRGQWPHADAYVSMILDTLGMKLFGEEAFPEDCEVLPAGLRKALQVFVQRSWNTIRGQVKALRDRRYEIEATAKAAFIDLETNKPTKANVARTIRAVAKWKETAELFSAPGDIKTANEMLGELQRIMEDIGANVKKVKGAESTGYDCISSFIVVMLTRRPGACKVSAKALKSLATEEDVTELLHVYHEYFEAHAEDEEEQPISDALEENRSLNDCAGDLGMEIEGKKSFVALCKALGFRTGIPVQFNNHRHRAGVSPWDDEKLFKIEPAFLSRLSLHWHQLAGVHSIARSIFTEEKAINHTLGVLVGDEVGLGKTAQAITFIAFLNQLIFLQQQNATFPPILANRPWLGGSQKIPSLPHLILCPGTLIPQWVHELQVLFLPKSVDILVYDSQVDSAAFWGPSGPLHKSVQPPHNRIIVASHSVVFNDFKKLHRQPKKGRGTRPWDIPDMKPSKSLKDTIFDQWFLTIIVDEAHHMRNAGNKHMSMLRLLQQAKVSLIMTATPLHTA</sequence>
<dbReference type="InterPro" id="IPR014001">
    <property type="entry name" value="Helicase_ATP-bd"/>
</dbReference>
<accession>A0A8H5CP49</accession>
<dbReference type="Gene3D" id="3.40.50.10810">
    <property type="entry name" value="Tandem AAA-ATPase domain"/>
    <property type="match status" value="1"/>
</dbReference>
<dbReference type="EMBL" id="JAACJO010000064">
    <property type="protein sequence ID" value="KAF5344438.1"/>
    <property type="molecule type" value="Genomic_DNA"/>
</dbReference>
<dbReference type="AlphaFoldDB" id="A0A8H5CP49"/>
<dbReference type="SMART" id="SM00487">
    <property type="entry name" value="DEXDc"/>
    <property type="match status" value="1"/>
</dbReference>
<reference evidence="4 5" key="1">
    <citation type="journal article" date="2020" name="ISME J.">
        <title>Uncovering the hidden diversity of litter-decomposition mechanisms in mushroom-forming fungi.</title>
        <authorList>
            <person name="Floudas D."/>
            <person name="Bentzer J."/>
            <person name="Ahren D."/>
            <person name="Johansson T."/>
            <person name="Persson P."/>
            <person name="Tunlid A."/>
        </authorList>
    </citation>
    <scope>NUCLEOTIDE SEQUENCE [LARGE SCALE GENOMIC DNA]</scope>
    <source>
        <strain evidence="4 5">CBS 146.42</strain>
    </source>
</reference>
<dbReference type="SUPFAM" id="SSF52540">
    <property type="entry name" value="P-loop containing nucleoside triphosphate hydrolases"/>
    <property type="match status" value="1"/>
</dbReference>